<feature type="transmembrane region" description="Helical" evidence="8">
    <location>
        <begin position="20"/>
        <end position="38"/>
    </location>
</feature>
<feature type="transmembrane region" description="Helical" evidence="8">
    <location>
        <begin position="72"/>
        <end position="95"/>
    </location>
</feature>
<organism evidence="10 11">
    <name type="scientific">Pocillopora meandrina</name>
    <dbReference type="NCBI Taxonomy" id="46732"/>
    <lineage>
        <taxon>Eukaryota</taxon>
        <taxon>Metazoa</taxon>
        <taxon>Cnidaria</taxon>
        <taxon>Anthozoa</taxon>
        <taxon>Hexacorallia</taxon>
        <taxon>Scleractinia</taxon>
        <taxon>Astrocoeniina</taxon>
        <taxon>Pocilloporidae</taxon>
        <taxon>Pocillopora</taxon>
    </lineage>
</organism>
<reference evidence="10 11" key="1">
    <citation type="submission" date="2022-05" db="EMBL/GenBank/DDBJ databases">
        <authorList>
            <consortium name="Genoscope - CEA"/>
            <person name="William W."/>
        </authorList>
    </citation>
    <scope>NUCLEOTIDE SEQUENCE [LARGE SCALE GENOMIC DNA]</scope>
</reference>
<keyword evidence="6" id="KW-0675">Receptor</keyword>
<feature type="domain" description="G-protein coupled receptors family 1 profile" evidence="9">
    <location>
        <begin position="1"/>
        <end position="73"/>
    </location>
</feature>
<keyword evidence="5 8" id="KW-0472">Membrane</keyword>
<feature type="transmembrane region" description="Helical" evidence="8">
    <location>
        <begin position="121"/>
        <end position="145"/>
    </location>
</feature>
<dbReference type="PANTHER" id="PTHR24243:SF208">
    <property type="entry name" value="PYROKININ-1 RECEPTOR"/>
    <property type="match status" value="1"/>
</dbReference>
<proteinExistence type="predicted"/>
<dbReference type="CDD" id="cd00637">
    <property type="entry name" value="7tm_classA_rhodopsin-like"/>
    <property type="match status" value="1"/>
</dbReference>
<gene>
    <name evidence="10" type="ORF">PMEA_00012808</name>
</gene>
<dbReference type="PANTHER" id="PTHR24243">
    <property type="entry name" value="G-PROTEIN COUPLED RECEPTOR"/>
    <property type="match status" value="1"/>
</dbReference>
<evidence type="ECO:0000256" key="7">
    <source>
        <dbReference type="ARBA" id="ARBA00023224"/>
    </source>
</evidence>
<keyword evidence="4" id="KW-0297">G-protein coupled receptor</keyword>
<keyword evidence="3 8" id="KW-1133">Transmembrane helix</keyword>
<dbReference type="AlphaFoldDB" id="A0AAU9WVQ5"/>
<dbReference type="Proteomes" id="UP001159428">
    <property type="component" value="Unassembled WGS sequence"/>
</dbReference>
<evidence type="ECO:0000256" key="5">
    <source>
        <dbReference type="ARBA" id="ARBA00023136"/>
    </source>
</evidence>
<keyword evidence="2 8" id="KW-0812">Transmembrane</keyword>
<keyword evidence="11" id="KW-1185">Reference proteome</keyword>
<evidence type="ECO:0000256" key="3">
    <source>
        <dbReference type="ARBA" id="ARBA00022989"/>
    </source>
</evidence>
<evidence type="ECO:0000256" key="6">
    <source>
        <dbReference type="ARBA" id="ARBA00023170"/>
    </source>
</evidence>
<evidence type="ECO:0000259" key="9">
    <source>
        <dbReference type="PROSITE" id="PS50262"/>
    </source>
</evidence>
<dbReference type="GO" id="GO:0004930">
    <property type="term" value="F:G protein-coupled receptor activity"/>
    <property type="evidence" value="ECO:0007669"/>
    <property type="project" value="UniProtKB-KW"/>
</dbReference>
<dbReference type="Gene3D" id="1.20.1070.10">
    <property type="entry name" value="Rhodopsin 7-helix transmembrane proteins"/>
    <property type="match status" value="2"/>
</dbReference>
<accession>A0AAU9WVQ5</accession>
<protein>
    <recommendedName>
        <fullName evidence="9">G-protein coupled receptors family 1 profile domain-containing protein</fullName>
    </recommendedName>
</protein>
<feature type="non-terminal residue" evidence="10">
    <location>
        <position position="1"/>
    </location>
</feature>
<dbReference type="PRINTS" id="PR00237">
    <property type="entry name" value="GPCRRHODOPSN"/>
</dbReference>
<dbReference type="InterPro" id="IPR000276">
    <property type="entry name" value="GPCR_Rhodpsn"/>
</dbReference>
<evidence type="ECO:0000313" key="10">
    <source>
        <dbReference type="EMBL" id="CAH3126953.1"/>
    </source>
</evidence>
<comment type="subcellular location">
    <subcellularLocation>
        <location evidence="1">Membrane</location>
        <topology evidence="1">Multi-pass membrane protein</topology>
    </subcellularLocation>
</comment>
<keyword evidence="7" id="KW-0807">Transducer</keyword>
<dbReference type="PROSITE" id="PS50262">
    <property type="entry name" value="G_PROTEIN_RECEP_F1_2"/>
    <property type="match status" value="1"/>
</dbReference>
<dbReference type="InterPro" id="IPR017452">
    <property type="entry name" value="GPCR_Rhodpsn_7TM"/>
</dbReference>
<name>A0AAU9WVQ5_9CNID</name>
<dbReference type="GO" id="GO:0016020">
    <property type="term" value="C:membrane"/>
    <property type="evidence" value="ECO:0007669"/>
    <property type="project" value="UniProtKB-SubCell"/>
</dbReference>
<dbReference type="SUPFAM" id="SSF81321">
    <property type="entry name" value="Family A G protein-coupled receptor-like"/>
    <property type="match status" value="1"/>
</dbReference>
<dbReference type="EMBL" id="CALNXJ010000022">
    <property type="protein sequence ID" value="CAH3126953.1"/>
    <property type="molecule type" value="Genomic_DNA"/>
</dbReference>
<evidence type="ECO:0000256" key="8">
    <source>
        <dbReference type="SAM" id="Phobius"/>
    </source>
</evidence>
<dbReference type="Pfam" id="PF00001">
    <property type="entry name" value="7tm_1"/>
    <property type="match status" value="1"/>
</dbReference>
<evidence type="ECO:0000313" key="11">
    <source>
        <dbReference type="Proteomes" id="UP001159428"/>
    </source>
</evidence>
<sequence length="156" mass="18349">NTLIGLIVYKTKTLRKPTNFFIVNMAMSDLLYPIFLFPRDLEQLHINIQSWLIGAEVFPIRSPLISSKHCRFYILATWIIALAVWCPNLLVYTLVEYPTKQYCMPQWNGAFDDFKSFLDYNIAWCVVLLYVTLALMSILYFVIALKRLNERFHSQV</sequence>
<evidence type="ECO:0000256" key="1">
    <source>
        <dbReference type="ARBA" id="ARBA00004141"/>
    </source>
</evidence>
<evidence type="ECO:0000256" key="2">
    <source>
        <dbReference type="ARBA" id="ARBA00022692"/>
    </source>
</evidence>
<evidence type="ECO:0000256" key="4">
    <source>
        <dbReference type="ARBA" id="ARBA00023040"/>
    </source>
</evidence>
<comment type="caution">
    <text evidence="10">The sequence shown here is derived from an EMBL/GenBank/DDBJ whole genome shotgun (WGS) entry which is preliminary data.</text>
</comment>